<evidence type="ECO:0000256" key="3">
    <source>
        <dbReference type="ARBA" id="ARBA00023194"/>
    </source>
</evidence>
<dbReference type="AlphaFoldDB" id="A0A0W0ZR32"/>
<dbReference type="InterPro" id="IPR050411">
    <property type="entry name" value="AlphaKG_dependent_hydroxylases"/>
</dbReference>
<dbReference type="Gene3D" id="3.60.130.10">
    <property type="entry name" value="Clavaminate synthase-like"/>
    <property type="match status" value="1"/>
</dbReference>
<dbReference type="Proteomes" id="UP000054926">
    <property type="component" value="Unassembled WGS sequence"/>
</dbReference>
<dbReference type="EMBL" id="LNYY01000004">
    <property type="protein sequence ID" value="KTD71490.1"/>
    <property type="molecule type" value="Genomic_DNA"/>
</dbReference>
<keyword evidence="2" id="KW-0560">Oxidoreductase</keyword>
<dbReference type="Pfam" id="PF02668">
    <property type="entry name" value="TauD"/>
    <property type="match status" value="1"/>
</dbReference>
<name>A0A0W0ZR32_9GAMM</name>
<dbReference type="STRING" id="947033.Lste_0256"/>
<dbReference type="GO" id="GO:0016706">
    <property type="term" value="F:2-oxoglutarate-dependent dioxygenase activity"/>
    <property type="evidence" value="ECO:0007669"/>
    <property type="project" value="UniProtKB-ARBA"/>
</dbReference>
<organism evidence="5 6">
    <name type="scientific">Legionella steelei</name>
    <dbReference type="NCBI Taxonomy" id="947033"/>
    <lineage>
        <taxon>Bacteria</taxon>
        <taxon>Pseudomonadati</taxon>
        <taxon>Pseudomonadota</taxon>
        <taxon>Gammaproteobacteria</taxon>
        <taxon>Legionellales</taxon>
        <taxon>Legionellaceae</taxon>
        <taxon>Legionella</taxon>
    </lineage>
</organism>
<reference evidence="5 6" key="1">
    <citation type="submission" date="2015-11" db="EMBL/GenBank/DDBJ databases">
        <title>Genomic analysis of 38 Legionella species identifies large and diverse effector repertoires.</title>
        <authorList>
            <person name="Burstein D."/>
            <person name="Amaro F."/>
            <person name="Zusman T."/>
            <person name="Lifshitz Z."/>
            <person name="Cohen O."/>
            <person name="Gilbert J.A."/>
            <person name="Pupko T."/>
            <person name="Shuman H.A."/>
            <person name="Segal G."/>
        </authorList>
    </citation>
    <scope>NUCLEOTIDE SEQUENCE [LARGE SCALE GENOMIC DNA]</scope>
    <source>
        <strain evidence="5 6">IMVS3376</strain>
    </source>
</reference>
<dbReference type="PANTHER" id="PTHR10696">
    <property type="entry name" value="GAMMA-BUTYROBETAINE HYDROXYLASE-RELATED"/>
    <property type="match status" value="1"/>
</dbReference>
<dbReference type="OrthoDB" id="9769888at2"/>
<dbReference type="RefSeq" id="WP_058509273.1">
    <property type="nucleotide sequence ID" value="NZ_DAIOMV010000017.1"/>
</dbReference>
<comment type="cofactor">
    <cofactor evidence="1">
        <name>Fe(2+)</name>
        <dbReference type="ChEBI" id="CHEBI:29033"/>
    </cofactor>
</comment>
<gene>
    <name evidence="5" type="ORF">Lste_0256</name>
</gene>
<evidence type="ECO:0000259" key="4">
    <source>
        <dbReference type="Pfam" id="PF02668"/>
    </source>
</evidence>
<proteinExistence type="predicted"/>
<keyword evidence="3" id="KW-0045">Antibiotic biosynthesis</keyword>
<dbReference type="InterPro" id="IPR003819">
    <property type="entry name" value="TauD/TfdA-like"/>
</dbReference>
<keyword evidence="6" id="KW-1185">Reference proteome</keyword>
<protein>
    <submittedName>
        <fullName evidence="5">Regulatory protein, SyrP-like protein</fullName>
    </submittedName>
</protein>
<dbReference type="PANTHER" id="PTHR10696:SF56">
    <property type="entry name" value="TAUD_TFDA-LIKE DOMAIN-CONTAINING PROTEIN"/>
    <property type="match status" value="1"/>
</dbReference>
<evidence type="ECO:0000313" key="5">
    <source>
        <dbReference type="EMBL" id="KTD71490.1"/>
    </source>
</evidence>
<feature type="domain" description="TauD/TfdA-like" evidence="4">
    <location>
        <begin position="37"/>
        <end position="176"/>
    </location>
</feature>
<evidence type="ECO:0000313" key="6">
    <source>
        <dbReference type="Proteomes" id="UP000054926"/>
    </source>
</evidence>
<sequence>MHKEYQGVVTRFLRQDERLILSEENEMPLVIEANGSSDFSFLQQFLASNSHHILDDIARYGAVLLRGFNIETDKQFEQIILSIPEFRGISEAFMSENGRVHVDDLKYVLHTNSVYKTGGTLYLGGFHTENYYSTDVPSYLCFCCFQPSELGGETGLINTQKIYNHLQDELQQKLEKNSFFVCKWSLAEIADRYQITQSAVDKICSHFKLPIIGEGEDRFVLMYKPSVLEHPKTKEKALQINMFELPTLNYELRKCFMNDYKGKTWFWHRFFWKLPTPIFNSIEKLAIMFISFFNSPKNSYNILRTKLSNFKASRKAKRFSANTVKVGSCFNAKEVKELAQSMRNYYSSCLWKKGDVLLIDNKKVMHAGMPGMGSRLVRAMICNPLDMSYSVSESGSLVAKERTGDTIGAYMAKGSVS</sequence>
<dbReference type="GO" id="GO:0017000">
    <property type="term" value="P:antibiotic biosynthetic process"/>
    <property type="evidence" value="ECO:0007669"/>
    <property type="project" value="UniProtKB-KW"/>
</dbReference>
<evidence type="ECO:0000256" key="2">
    <source>
        <dbReference type="ARBA" id="ARBA00023002"/>
    </source>
</evidence>
<comment type="caution">
    <text evidence="5">The sequence shown here is derived from an EMBL/GenBank/DDBJ whole genome shotgun (WGS) entry which is preliminary data.</text>
</comment>
<dbReference type="InterPro" id="IPR042098">
    <property type="entry name" value="TauD-like_sf"/>
</dbReference>
<dbReference type="PATRIC" id="fig|947033.5.peg.279"/>
<dbReference type="SUPFAM" id="SSF51197">
    <property type="entry name" value="Clavaminate synthase-like"/>
    <property type="match status" value="1"/>
</dbReference>
<evidence type="ECO:0000256" key="1">
    <source>
        <dbReference type="ARBA" id="ARBA00001954"/>
    </source>
</evidence>
<accession>A0A0W0ZR32</accession>